<comment type="function">
    <text evidence="12">Major role in the synthesis of nucleoside triphosphates other than ATP. The ATP gamma phosphate is transferred to the NDP beta phosphate via a ping-pong mechanism, using a phosphorylated active-site intermediate.</text>
</comment>
<dbReference type="EMBL" id="FNGP01000002">
    <property type="protein sequence ID" value="SDL34163.1"/>
    <property type="molecule type" value="Genomic_DNA"/>
</dbReference>
<dbReference type="GO" id="GO:0005524">
    <property type="term" value="F:ATP binding"/>
    <property type="evidence" value="ECO:0007669"/>
    <property type="project" value="UniProtKB-UniRule"/>
</dbReference>
<keyword evidence="12" id="KW-0963">Cytoplasm</keyword>
<evidence type="ECO:0000256" key="14">
    <source>
        <dbReference type="RuleBase" id="RU004011"/>
    </source>
</evidence>
<feature type="binding site" evidence="12 13">
    <location>
        <position position="85"/>
    </location>
    <ligand>
        <name>ATP</name>
        <dbReference type="ChEBI" id="CHEBI:30616"/>
    </ligand>
</feature>
<evidence type="ECO:0000256" key="10">
    <source>
        <dbReference type="ARBA" id="ARBA00022842"/>
    </source>
</evidence>
<feature type="domain" description="Nucleoside diphosphate kinase-like" evidence="16">
    <location>
        <begin position="1"/>
        <end position="136"/>
    </location>
</feature>
<dbReference type="SMART" id="SM00562">
    <property type="entry name" value="NDK"/>
    <property type="match status" value="1"/>
</dbReference>
<keyword evidence="12" id="KW-0597">Phosphoprotein</keyword>
<dbReference type="InterPro" id="IPR034907">
    <property type="entry name" value="NDK-like_dom"/>
</dbReference>
<dbReference type="OrthoDB" id="9801161at2"/>
<name>A0A1G9JAC9_9ACTN</name>
<dbReference type="CDD" id="cd04413">
    <property type="entry name" value="NDPk_I"/>
    <property type="match status" value="1"/>
</dbReference>
<dbReference type="Gene3D" id="3.30.70.141">
    <property type="entry name" value="Nucleoside diphosphate kinase-like domain"/>
    <property type="match status" value="1"/>
</dbReference>
<keyword evidence="9 12" id="KW-0067">ATP-binding</keyword>
<keyword evidence="10 12" id="KW-0460">Magnesium</keyword>
<dbReference type="InterPro" id="IPR036850">
    <property type="entry name" value="NDK-like_dom_sf"/>
</dbReference>
<evidence type="ECO:0000256" key="13">
    <source>
        <dbReference type="PROSITE-ProRule" id="PRU00706"/>
    </source>
</evidence>
<accession>A0A1G9JAC9</accession>
<dbReference type="PROSITE" id="PS51374">
    <property type="entry name" value="NDPK_LIKE"/>
    <property type="match status" value="1"/>
</dbReference>
<evidence type="ECO:0000256" key="6">
    <source>
        <dbReference type="ARBA" id="ARBA00022723"/>
    </source>
</evidence>
<dbReference type="GO" id="GO:0046872">
    <property type="term" value="F:metal ion binding"/>
    <property type="evidence" value="ECO:0007669"/>
    <property type="project" value="UniProtKB-KW"/>
</dbReference>
<evidence type="ECO:0000256" key="9">
    <source>
        <dbReference type="ARBA" id="ARBA00022840"/>
    </source>
</evidence>
<keyword evidence="11 12" id="KW-0546">Nucleotide metabolism</keyword>
<evidence type="ECO:0000256" key="15">
    <source>
        <dbReference type="RuleBase" id="RU004013"/>
    </source>
</evidence>
<feature type="binding site" evidence="12 13">
    <location>
        <position position="57"/>
    </location>
    <ligand>
        <name>ATP</name>
        <dbReference type="ChEBI" id="CHEBI:30616"/>
    </ligand>
</feature>
<evidence type="ECO:0000256" key="2">
    <source>
        <dbReference type="ARBA" id="ARBA00008142"/>
    </source>
</evidence>
<evidence type="ECO:0000256" key="1">
    <source>
        <dbReference type="ARBA" id="ARBA00001946"/>
    </source>
</evidence>
<dbReference type="PANTHER" id="PTHR11349">
    <property type="entry name" value="NUCLEOSIDE DIPHOSPHATE KINASE"/>
    <property type="match status" value="1"/>
</dbReference>
<dbReference type="GO" id="GO:0006241">
    <property type="term" value="P:CTP biosynthetic process"/>
    <property type="evidence" value="ECO:0007669"/>
    <property type="project" value="UniProtKB-UniRule"/>
</dbReference>
<reference evidence="17 18" key="1">
    <citation type="submission" date="2016-10" db="EMBL/GenBank/DDBJ databases">
        <authorList>
            <person name="de Groot N.N."/>
        </authorList>
    </citation>
    <scope>NUCLEOTIDE SEQUENCE [LARGE SCALE GENOMIC DNA]</scope>
    <source>
        <strain evidence="17 18">CGMCC 1.9159</strain>
    </source>
</reference>
<dbReference type="RefSeq" id="WP_093249781.1">
    <property type="nucleotide sequence ID" value="NZ_FNGP01000002.1"/>
</dbReference>
<evidence type="ECO:0000256" key="5">
    <source>
        <dbReference type="ARBA" id="ARBA00022679"/>
    </source>
</evidence>
<dbReference type="GO" id="GO:0004550">
    <property type="term" value="F:nucleoside diphosphate kinase activity"/>
    <property type="evidence" value="ECO:0007669"/>
    <property type="project" value="UniProtKB-UniRule"/>
</dbReference>
<comment type="catalytic activity">
    <reaction evidence="12 15">
        <text>a 2'-deoxyribonucleoside 5'-diphosphate + ATP = a 2'-deoxyribonucleoside 5'-triphosphate + ADP</text>
        <dbReference type="Rhea" id="RHEA:44640"/>
        <dbReference type="ChEBI" id="CHEBI:30616"/>
        <dbReference type="ChEBI" id="CHEBI:61560"/>
        <dbReference type="ChEBI" id="CHEBI:73316"/>
        <dbReference type="ChEBI" id="CHEBI:456216"/>
        <dbReference type="EC" id="2.7.4.6"/>
    </reaction>
</comment>
<dbReference type="GO" id="GO:0006228">
    <property type="term" value="P:UTP biosynthetic process"/>
    <property type="evidence" value="ECO:0007669"/>
    <property type="project" value="UniProtKB-UniRule"/>
</dbReference>
<dbReference type="FunFam" id="3.30.70.141:FF:000003">
    <property type="entry name" value="Nucleoside diphosphate kinase"/>
    <property type="match status" value="1"/>
</dbReference>
<comment type="subunit">
    <text evidence="12">Homotetramer.</text>
</comment>
<comment type="cofactor">
    <cofactor evidence="1 12">
        <name>Mg(2+)</name>
        <dbReference type="ChEBI" id="CHEBI:18420"/>
    </cofactor>
</comment>
<dbReference type="GO" id="GO:0005737">
    <property type="term" value="C:cytoplasm"/>
    <property type="evidence" value="ECO:0007669"/>
    <property type="project" value="UniProtKB-SubCell"/>
</dbReference>
<dbReference type="InterPro" id="IPR001564">
    <property type="entry name" value="Nucleoside_diP_kinase"/>
</dbReference>
<keyword evidence="5 12" id="KW-0808">Transferase</keyword>
<evidence type="ECO:0000256" key="4">
    <source>
        <dbReference type="ARBA" id="ARBA00017632"/>
    </source>
</evidence>
<dbReference type="STRING" id="686624.SAMN04488242_1115"/>
<comment type="subcellular location">
    <subcellularLocation>
        <location evidence="12">Cytoplasm</location>
    </subcellularLocation>
</comment>
<dbReference type="PROSITE" id="PS00469">
    <property type="entry name" value="NDPK"/>
    <property type="match status" value="1"/>
</dbReference>
<comment type="catalytic activity">
    <reaction evidence="12">
        <text>a ribonucleoside 5'-diphosphate + ATP = a ribonucleoside 5'-triphosphate + ADP</text>
        <dbReference type="Rhea" id="RHEA:18113"/>
        <dbReference type="ChEBI" id="CHEBI:30616"/>
        <dbReference type="ChEBI" id="CHEBI:57930"/>
        <dbReference type="ChEBI" id="CHEBI:61557"/>
        <dbReference type="ChEBI" id="CHEBI:456216"/>
        <dbReference type="EC" id="2.7.4.6"/>
    </reaction>
</comment>
<feature type="active site" description="Pros-phosphohistidine intermediate" evidence="12 13">
    <location>
        <position position="115"/>
    </location>
</feature>
<evidence type="ECO:0000256" key="12">
    <source>
        <dbReference type="HAMAP-Rule" id="MF_00451"/>
    </source>
</evidence>
<dbReference type="Pfam" id="PF00334">
    <property type="entry name" value="NDK"/>
    <property type="match status" value="1"/>
</dbReference>
<comment type="similarity">
    <text evidence="2 12 13 14">Belongs to the NDK family.</text>
</comment>
<dbReference type="GO" id="GO:0006183">
    <property type="term" value="P:GTP biosynthetic process"/>
    <property type="evidence" value="ECO:0007669"/>
    <property type="project" value="UniProtKB-UniRule"/>
</dbReference>
<evidence type="ECO:0000256" key="11">
    <source>
        <dbReference type="ARBA" id="ARBA00023080"/>
    </source>
</evidence>
<dbReference type="InterPro" id="IPR023005">
    <property type="entry name" value="Nucleoside_diP_kinase_AS"/>
</dbReference>
<evidence type="ECO:0000259" key="16">
    <source>
        <dbReference type="SMART" id="SM00562"/>
    </source>
</evidence>
<keyword evidence="18" id="KW-1185">Reference proteome</keyword>
<gene>
    <name evidence="12" type="primary">ndk</name>
    <name evidence="17" type="ORF">SAMN04488242_1115</name>
</gene>
<dbReference type="HAMAP" id="MF_00451">
    <property type="entry name" value="NDP_kinase"/>
    <property type="match status" value="1"/>
</dbReference>
<organism evidence="17 18">
    <name type="scientific">Tessaracoccus oleiagri</name>
    <dbReference type="NCBI Taxonomy" id="686624"/>
    <lineage>
        <taxon>Bacteria</taxon>
        <taxon>Bacillati</taxon>
        <taxon>Actinomycetota</taxon>
        <taxon>Actinomycetes</taxon>
        <taxon>Propionibacteriales</taxon>
        <taxon>Propionibacteriaceae</taxon>
        <taxon>Tessaracoccus</taxon>
    </lineage>
</organism>
<dbReference type="AlphaFoldDB" id="A0A1G9JAC9"/>
<feature type="binding site" evidence="12 13">
    <location>
        <position position="91"/>
    </location>
    <ligand>
        <name>ATP</name>
        <dbReference type="ChEBI" id="CHEBI:30616"/>
    </ligand>
</feature>
<evidence type="ECO:0000313" key="18">
    <source>
        <dbReference type="Proteomes" id="UP000199475"/>
    </source>
</evidence>
<keyword evidence="6 12" id="KW-0479">Metal-binding</keyword>
<evidence type="ECO:0000256" key="7">
    <source>
        <dbReference type="ARBA" id="ARBA00022741"/>
    </source>
</evidence>
<dbReference type="Proteomes" id="UP000199475">
    <property type="component" value="Unassembled WGS sequence"/>
</dbReference>
<sequence length="136" mass="14911">MSKTFVIIKPDAVAAGLVGDILGRYERAGLRIEALQLRQIDGSFADHHYVEHIEKDFYPPLRKFMISGPLVAAILSGDQAIEKVREINGATDPAQADPGTIRADHATSVRENCVHGSDSEKTAEREIALWFPELTG</sequence>
<dbReference type="PRINTS" id="PR01243">
    <property type="entry name" value="NUCDPKINASE"/>
</dbReference>
<feature type="binding site" evidence="12 13">
    <location>
        <position position="102"/>
    </location>
    <ligand>
        <name>ATP</name>
        <dbReference type="ChEBI" id="CHEBI:30616"/>
    </ligand>
</feature>
<dbReference type="EC" id="2.7.4.6" evidence="3 12"/>
<evidence type="ECO:0000256" key="3">
    <source>
        <dbReference type="ARBA" id="ARBA00012966"/>
    </source>
</evidence>
<evidence type="ECO:0000256" key="8">
    <source>
        <dbReference type="ARBA" id="ARBA00022777"/>
    </source>
</evidence>
<feature type="binding site" evidence="12 13">
    <location>
        <position position="112"/>
    </location>
    <ligand>
        <name>ATP</name>
        <dbReference type="ChEBI" id="CHEBI:30616"/>
    </ligand>
</feature>
<protein>
    <recommendedName>
        <fullName evidence="4 12">Nucleoside diphosphate kinase</fullName>
        <shortName evidence="12">NDK</shortName>
        <shortName evidence="12">NDP kinase</shortName>
        <ecNumber evidence="3 12">2.7.4.6</ecNumber>
    </recommendedName>
    <alternativeName>
        <fullName evidence="12">Nucleoside-2-P kinase</fullName>
    </alternativeName>
</protein>
<dbReference type="NCBIfam" id="NF001908">
    <property type="entry name" value="PRK00668.1"/>
    <property type="match status" value="1"/>
</dbReference>
<keyword evidence="7 12" id="KW-0547">Nucleotide-binding</keyword>
<keyword evidence="8 12" id="KW-0418">Kinase</keyword>
<dbReference type="SUPFAM" id="SSF54919">
    <property type="entry name" value="Nucleoside diphosphate kinase, NDK"/>
    <property type="match status" value="1"/>
</dbReference>
<evidence type="ECO:0000313" key="17">
    <source>
        <dbReference type="EMBL" id="SDL34163.1"/>
    </source>
</evidence>
<proteinExistence type="inferred from homology"/>
<feature type="binding site" evidence="12 13">
    <location>
        <position position="9"/>
    </location>
    <ligand>
        <name>ATP</name>
        <dbReference type="ChEBI" id="CHEBI:30616"/>
    </ligand>
</feature>